<feature type="transmembrane region" description="Helical" evidence="4">
    <location>
        <begin position="39"/>
        <end position="60"/>
    </location>
</feature>
<keyword evidence="4" id="KW-1133">Transmembrane helix</keyword>
<dbReference type="InterPro" id="IPR018060">
    <property type="entry name" value="HTH_AraC"/>
</dbReference>
<keyword evidence="2" id="KW-0238">DNA-binding</keyword>
<dbReference type="InterPro" id="IPR009057">
    <property type="entry name" value="Homeodomain-like_sf"/>
</dbReference>
<dbReference type="SMART" id="SM00342">
    <property type="entry name" value="HTH_ARAC"/>
    <property type="match status" value="1"/>
</dbReference>
<keyword evidence="1" id="KW-0805">Transcription regulation</keyword>
<accession>A0ABW5YH96</accession>
<dbReference type="PRINTS" id="PR00032">
    <property type="entry name" value="HTHARAC"/>
</dbReference>
<feature type="transmembrane region" description="Helical" evidence="4">
    <location>
        <begin position="66"/>
        <end position="85"/>
    </location>
</feature>
<sequence length="386" mass="44199">MILSLPVADLLILALSLQGFILSGILLYSARKIKSNRWISLLILCISLEAVTPYILQIAYSHSFTAISYILFPVNLALGPLIYFYTRSLIFGDEGLPNKTYLYFLPLLIGLKHQLIWLFYTSGLLAIPFIQGLYFKTAVQNLLFAYSNRFIFLSMASMLIYMVISYRMIAQTTVDKDAPIAKIEDIKWLKKMLQLLFALLVLWVLTIIVKTIFNTSWEHSILFIPAIAFVHWLGFKAYARQAHMVPAEVEIYNKPAANISYFSTTELAEYSTLIYKLMNEERLYLDPLLKLDDIAAKLRLPVKHVSHLLNQHVGKNFNDFINSYRVDEAKLKLADPSLNHFTIAAIAYDCGFNSLPTFQRCFKQFTGLTPSQYQNTLKLSVNQSKQ</sequence>
<evidence type="ECO:0000313" key="6">
    <source>
        <dbReference type="EMBL" id="MFD2874691.1"/>
    </source>
</evidence>
<dbReference type="Proteomes" id="UP001597557">
    <property type="component" value="Unassembled WGS sequence"/>
</dbReference>
<dbReference type="RefSeq" id="WP_377189852.1">
    <property type="nucleotide sequence ID" value="NZ_JBHUPD010000004.1"/>
</dbReference>
<evidence type="ECO:0000256" key="2">
    <source>
        <dbReference type="ARBA" id="ARBA00023125"/>
    </source>
</evidence>
<comment type="caution">
    <text evidence="6">The sequence shown here is derived from an EMBL/GenBank/DDBJ whole genome shotgun (WGS) entry which is preliminary data.</text>
</comment>
<dbReference type="Gene3D" id="1.10.10.60">
    <property type="entry name" value="Homeodomain-like"/>
    <property type="match status" value="2"/>
</dbReference>
<evidence type="ECO:0000256" key="4">
    <source>
        <dbReference type="SAM" id="Phobius"/>
    </source>
</evidence>
<feature type="transmembrane region" description="Helical" evidence="4">
    <location>
        <begin position="115"/>
        <end position="134"/>
    </location>
</feature>
<evidence type="ECO:0000256" key="3">
    <source>
        <dbReference type="ARBA" id="ARBA00023163"/>
    </source>
</evidence>
<dbReference type="PROSITE" id="PS00041">
    <property type="entry name" value="HTH_ARAC_FAMILY_1"/>
    <property type="match status" value="1"/>
</dbReference>
<dbReference type="PANTHER" id="PTHR43280">
    <property type="entry name" value="ARAC-FAMILY TRANSCRIPTIONAL REGULATOR"/>
    <property type="match status" value="1"/>
</dbReference>
<feature type="domain" description="HTH araC/xylS-type" evidence="5">
    <location>
        <begin position="268"/>
        <end position="376"/>
    </location>
</feature>
<dbReference type="PANTHER" id="PTHR43280:SF29">
    <property type="entry name" value="ARAC-FAMILY TRANSCRIPTIONAL REGULATOR"/>
    <property type="match status" value="1"/>
</dbReference>
<evidence type="ECO:0000256" key="1">
    <source>
        <dbReference type="ARBA" id="ARBA00023015"/>
    </source>
</evidence>
<reference evidence="7" key="1">
    <citation type="journal article" date="2019" name="Int. J. Syst. Evol. Microbiol.">
        <title>The Global Catalogue of Microorganisms (GCM) 10K type strain sequencing project: providing services to taxonomists for standard genome sequencing and annotation.</title>
        <authorList>
            <consortium name="The Broad Institute Genomics Platform"/>
            <consortium name="The Broad Institute Genome Sequencing Center for Infectious Disease"/>
            <person name="Wu L."/>
            <person name="Ma J."/>
        </authorList>
    </citation>
    <scope>NUCLEOTIDE SEQUENCE [LARGE SCALE GENOMIC DNA]</scope>
    <source>
        <strain evidence="7">KCTC 22437</strain>
    </source>
</reference>
<feature type="transmembrane region" description="Helical" evidence="4">
    <location>
        <begin position="6"/>
        <end position="27"/>
    </location>
</feature>
<proteinExistence type="predicted"/>
<name>A0ABW5YH96_9SPHI</name>
<dbReference type="InterPro" id="IPR018062">
    <property type="entry name" value="HTH_AraC-typ_CS"/>
</dbReference>
<feature type="transmembrane region" description="Helical" evidence="4">
    <location>
        <begin position="219"/>
        <end position="235"/>
    </location>
</feature>
<keyword evidence="4" id="KW-0472">Membrane</keyword>
<protein>
    <submittedName>
        <fullName evidence="6">Helix-turn-helix domain-containing protein</fullName>
    </submittedName>
</protein>
<feature type="transmembrane region" description="Helical" evidence="4">
    <location>
        <begin position="146"/>
        <end position="164"/>
    </location>
</feature>
<keyword evidence="3" id="KW-0804">Transcription</keyword>
<evidence type="ECO:0000313" key="7">
    <source>
        <dbReference type="Proteomes" id="UP001597557"/>
    </source>
</evidence>
<keyword evidence="7" id="KW-1185">Reference proteome</keyword>
<dbReference type="InterPro" id="IPR020449">
    <property type="entry name" value="Tscrpt_reg_AraC-type_HTH"/>
</dbReference>
<feature type="transmembrane region" description="Helical" evidence="4">
    <location>
        <begin position="192"/>
        <end position="213"/>
    </location>
</feature>
<dbReference type="EMBL" id="JBHUPD010000004">
    <property type="protein sequence ID" value="MFD2874691.1"/>
    <property type="molecule type" value="Genomic_DNA"/>
</dbReference>
<evidence type="ECO:0000259" key="5">
    <source>
        <dbReference type="PROSITE" id="PS01124"/>
    </source>
</evidence>
<keyword evidence="4" id="KW-0812">Transmembrane</keyword>
<organism evidence="6 7">
    <name type="scientific">Mucilaginibacter ximonensis</name>
    <dbReference type="NCBI Taxonomy" id="538021"/>
    <lineage>
        <taxon>Bacteria</taxon>
        <taxon>Pseudomonadati</taxon>
        <taxon>Bacteroidota</taxon>
        <taxon>Sphingobacteriia</taxon>
        <taxon>Sphingobacteriales</taxon>
        <taxon>Sphingobacteriaceae</taxon>
        <taxon>Mucilaginibacter</taxon>
    </lineage>
</organism>
<dbReference type="PROSITE" id="PS01124">
    <property type="entry name" value="HTH_ARAC_FAMILY_2"/>
    <property type="match status" value="1"/>
</dbReference>
<gene>
    <name evidence="6" type="ORF">ACFS5N_19555</name>
</gene>
<dbReference type="SUPFAM" id="SSF46689">
    <property type="entry name" value="Homeodomain-like"/>
    <property type="match status" value="1"/>
</dbReference>
<dbReference type="Pfam" id="PF12833">
    <property type="entry name" value="HTH_18"/>
    <property type="match status" value="1"/>
</dbReference>